<accession>A0A382S5K9</accession>
<protein>
    <submittedName>
        <fullName evidence="2">Uncharacterized protein</fullName>
    </submittedName>
</protein>
<organism evidence="2">
    <name type="scientific">marine metagenome</name>
    <dbReference type="NCBI Taxonomy" id="408172"/>
    <lineage>
        <taxon>unclassified sequences</taxon>
        <taxon>metagenomes</taxon>
        <taxon>ecological metagenomes</taxon>
    </lineage>
</organism>
<evidence type="ECO:0000313" key="2">
    <source>
        <dbReference type="EMBL" id="SVD05184.1"/>
    </source>
</evidence>
<dbReference type="AlphaFoldDB" id="A0A382S5K9"/>
<reference evidence="2" key="1">
    <citation type="submission" date="2018-05" db="EMBL/GenBank/DDBJ databases">
        <authorList>
            <person name="Lanie J.A."/>
            <person name="Ng W.-L."/>
            <person name="Kazmierczak K.M."/>
            <person name="Andrzejewski T.M."/>
            <person name="Davidsen T.M."/>
            <person name="Wayne K.J."/>
            <person name="Tettelin H."/>
            <person name="Glass J.I."/>
            <person name="Rusch D."/>
            <person name="Podicherti R."/>
            <person name="Tsui H.-C.T."/>
            <person name="Winkler M.E."/>
        </authorList>
    </citation>
    <scope>NUCLEOTIDE SEQUENCE</scope>
</reference>
<sequence>HAAEHNPDPDPDAVSDWERQRLMEHS</sequence>
<feature type="compositionally biased region" description="Basic and acidic residues" evidence="1">
    <location>
        <begin position="16"/>
        <end position="26"/>
    </location>
</feature>
<dbReference type="EMBL" id="UINC01126600">
    <property type="protein sequence ID" value="SVD05184.1"/>
    <property type="molecule type" value="Genomic_DNA"/>
</dbReference>
<feature type="region of interest" description="Disordered" evidence="1">
    <location>
        <begin position="1"/>
        <end position="26"/>
    </location>
</feature>
<proteinExistence type="predicted"/>
<evidence type="ECO:0000256" key="1">
    <source>
        <dbReference type="SAM" id="MobiDB-lite"/>
    </source>
</evidence>
<name>A0A382S5K9_9ZZZZ</name>
<feature type="non-terminal residue" evidence="2">
    <location>
        <position position="1"/>
    </location>
</feature>
<gene>
    <name evidence="2" type="ORF">METZ01_LOCUS358038</name>
</gene>